<organism evidence="1 2">
    <name type="scientific">Tetrabaena socialis</name>
    <dbReference type="NCBI Taxonomy" id="47790"/>
    <lineage>
        <taxon>Eukaryota</taxon>
        <taxon>Viridiplantae</taxon>
        <taxon>Chlorophyta</taxon>
        <taxon>core chlorophytes</taxon>
        <taxon>Chlorophyceae</taxon>
        <taxon>CS clade</taxon>
        <taxon>Chlamydomonadales</taxon>
        <taxon>Tetrabaenaceae</taxon>
        <taxon>Tetrabaena</taxon>
    </lineage>
</organism>
<comment type="caution">
    <text evidence="1">The sequence shown here is derived from an EMBL/GenBank/DDBJ whole genome shotgun (WGS) entry which is preliminary data.</text>
</comment>
<dbReference type="EMBL" id="PGGS01003566">
    <property type="protein sequence ID" value="PNG99246.1"/>
    <property type="molecule type" value="Genomic_DNA"/>
</dbReference>
<dbReference type="Proteomes" id="UP000236333">
    <property type="component" value="Unassembled WGS sequence"/>
</dbReference>
<accession>A0A2J7ZG59</accession>
<gene>
    <name evidence="1" type="ORF">TSOC_014981</name>
</gene>
<proteinExistence type="predicted"/>
<reference evidence="1 2" key="1">
    <citation type="journal article" date="2017" name="Mol. Biol. Evol.">
        <title>The 4-celled Tetrabaena socialis nuclear genome reveals the essential components for genetic control of cell number at the origin of multicellularity in the volvocine lineage.</title>
        <authorList>
            <person name="Featherston J."/>
            <person name="Arakaki Y."/>
            <person name="Hanschen E.R."/>
            <person name="Ferris P.J."/>
            <person name="Michod R.E."/>
            <person name="Olson B.J.S.C."/>
            <person name="Nozaki H."/>
            <person name="Durand P.M."/>
        </authorList>
    </citation>
    <scope>NUCLEOTIDE SEQUENCE [LARGE SCALE GENOMIC DNA]</scope>
    <source>
        <strain evidence="1 2">NIES-571</strain>
    </source>
</reference>
<keyword evidence="2" id="KW-1185">Reference proteome</keyword>
<sequence length="94" mass="9482">MVSKKDVAAAFKAAAKALGVRGKELGDLLSTLSKLSEAELDFFPRCDDNEADNEAIIEFARSRRISGAAAGLGKESATGADAAAGLGPQSAAAA</sequence>
<evidence type="ECO:0000313" key="2">
    <source>
        <dbReference type="Proteomes" id="UP000236333"/>
    </source>
</evidence>
<evidence type="ECO:0000313" key="1">
    <source>
        <dbReference type="EMBL" id="PNG99246.1"/>
    </source>
</evidence>
<name>A0A2J7ZG59_9CHLO</name>
<feature type="non-terminal residue" evidence="1">
    <location>
        <position position="94"/>
    </location>
</feature>
<dbReference type="AlphaFoldDB" id="A0A2J7ZG59"/>
<protein>
    <submittedName>
        <fullName evidence="1">Uncharacterized protein</fullName>
    </submittedName>
</protein>